<keyword evidence="2" id="KW-0489">Methyltransferase</keyword>
<keyword evidence="4" id="KW-0949">S-adenosyl-L-methionine</keyword>
<keyword evidence="3" id="KW-0808">Transferase</keyword>
<dbReference type="PANTHER" id="PTHR32183:SF6">
    <property type="entry name" value="CYSTEINE SULFINATE DESULFINASE_CYSTEINE DESULFURASE AND RELATED ENZYMES"/>
    <property type="match status" value="1"/>
</dbReference>
<organism evidence="6 7">
    <name type="scientific">Cytospora schulzeri</name>
    <dbReference type="NCBI Taxonomy" id="448051"/>
    <lineage>
        <taxon>Eukaryota</taxon>
        <taxon>Fungi</taxon>
        <taxon>Dikarya</taxon>
        <taxon>Ascomycota</taxon>
        <taxon>Pezizomycotina</taxon>
        <taxon>Sordariomycetes</taxon>
        <taxon>Sordariomycetidae</taxon>
        <taxon>Diaporthales</taxon>
        <taxon>Cytosporaceae</taxon>
        <taxon>Cytospora</taxon>
    </lineage>
</organism>
<evidence type="ECO:0000256" key="3">
    <source>
        <dbReference type="ARBA" id="ARBA00022679"/>
    </source>
</evidence>
<reference evidence="6 7" key="1">
    <citation type="submission" date="2015-09" db="EMBL/GenBank/DDBJ databases">
        <title>Host preference determinants of Valsa canker pathogens revealed by comparative genomics.</title>
        <authorList>
            <person name="Yin Z."/>
            <person name="Huang L."/>
        </authorList>
    </citation>
    <scope>NUCLEOTIDE SEQUENCE [LARGE SCALE GENOMIC DNA]</scope>
    <source>
        <strain evidence="6 7">03-1</strain>
    </source>
</reference>
<comment type="caution">
    <text evidence="6">The sequence shown here is derived from an EMBL/GenBank/DDBJ whole genome shotgun (WGS) entry which is preliminary data.</text>
</comment>
<protein>
    <submittedName>
        <fullName evidence="6">Uncharacterized protein</fullName>
    </submittedName>
</protein>
<dbReference type="GO" id="GO:0008757">
    <property type="term" value="F:S-adenosylmethionine-dependent methyltransferase activity"/>
    <property type="evidence" value="ECO:0007669"/>
    <property type="project" value="InterPro"/>
</dbReference>
<proteinExistence type="predicted"/>
<evidence type="ECO:0000313" key="7">
    <source>
        <dbReference type="Proteomes" id="UP000283895"/>
    </source>
</evidence>
<dbReference type="STRING" id="356882.A0A423W0D8"/>
<dbReference type="Proteomes" id="UP000283895">
    <property type="component" value="Unassembled WGS sequence"/>
</dbReference>
<dbReference type="PANTHER" id="PTHR32183">
    <property type="match status" value="1"/>
</dbReference>
<accession>A0A423W0D8</accession>
<evidence type="ECO:0000256" key="2">
    <source>
        <dbReference type="ARBA" id="ARBA00022603"/>
    </source>
</evidence>
<evidence type="ECO:0000313" key="6">
    <source>
        <dbReference type="EMBL" id="ROV96831.1"/>
    </source>
</evidence>
<dbReference type="InterPro" id="IPR008854">
    <property type="entry name" value="TPMT"/>
</dbReference>
<dbReference type="Pfam" id="PF05724">
    <property type="entry name" value="TPMT"/>
    <property type="match status" value="1"/>
</dbReference>
<dbReference type="AlphaFoldDB" id="A0A423W0D8"/>
<evidence type="ECO:0000256" key="5">
    <source>
        <dbReference type="SAM" id="MobiDB-lite"/>
    </source>
</evidence>
<sequence>MKPGDFTNIRRSRPCPFFRYPRSGPTDVWQLQEDFAGKKLEEHGNIWDNAWKERRTTWDRGCPSIALFETLNDYPELFNGRHPDLEQLKDFVGHGFGHETVSRAGQSSTKRKKALVPACGRGYDAVLLAYMFGYDVYALDISNEAVLHANEYLVDLQEAFSGRSKGPEDFPFWISNRIDYPGGVKYVLGDFFSDEWMKKEKIEDLKFDLIFDYTFFCAIPPTARPKWAARMQQLLARPDGRLVCLEFPTGRNLKEGGPPYSAAFWYYQLHLTNPGNEEVIKYEVENDLKHPETGADLSLMQKPYYSINMDAANPRGDGLTMLARFKPRETHEAGQSEDGKFGRDWVSVPKAPTKSITKKFDNKDTQAEAITATTRGRKRARVTSEGSVVEPTADAQGPLPLISGPQVSTTQHKKIKTDEGDYEWDDIYSADAGLTRGKYEKEEEKENAREA</sequence>
<gene>
    <name evidence="6" type="ORF">VMCG_07929</name>
</gene>
<keyword evidence="7" id="KW-1185">Reference proteome</keyword>
<dbReference type="CDD" id="cd02440">
    <property type="entry name" value="AdoMet_MTases"/>
    <property type="match status" value="1"/>
</dbReference>
<dbReference type="GO" id="GO:0032259">
    <property type="term" value="P:methylation"/>
    <property type="evidence" value="ECO:0007669"/>
    <property type="project" value="UniProtKB-KW"/>
</dbReference>
<dbReference type="PROSITE" id="PS51585">
    <property type="entry name" value="SAM_MT_TPMT"/>
    <property type="match status" value="1"/>
</dbReference>
<evidence type="ECO:0000256" key="4">
    <source>
        <dbReference type="ARBA" id="ARBA00022691"/>
    </source>
</evidence>
<dbReference type="OrthoDB" id="276151at2759"/>
<dbReference type="EMBL" id="LKEA01000031">
    <property type="protein sequence ID" value="ROV96831.1"/>
    <property type="molecule type" value="Genomic_DNA"/>
</dbReference>
<name>A0A423W0D8_9PEZI</name>
<dbReference type="InterPro" id="IPR029063">
    <property type="entry name" value="SAM-dependent_MTases_sf"/>
</dbReference>
<evidence type="ECO:0000256" key="1">
    <source>
        <dbReference type="ARBA" id="ARBA00022553"/>
    </source>
</evidence>
<keyword evidence="1" id="KW-0597">Phosphoprotein</keyword>
<dbReference type="SUPFAM" id="SSF53335">
    <property type="entry name" value="S-adenosyl-L-methionine-dependent methyltransferases"/>
    <property type="match status" value="1"/>
</dbReference>
<dbReference type="Gene3D" id="3.40.50.150">
    <property type="entry name" value="Vaccinia Virus protein VP39"/>
    <property type="match status" value="1"/>
</dbReference>
<feature type="region of interest" description="Disordered" evidence="5">
    <location>
        <begin position="373"/>
        <end position="418"/>
    </location>
</feature>